<dbReference type="InterPro" id="IPR045053">
    <property type="entry name" value="MAN-like"/>
</dbReference>
<dbReference type="EMBL" id="JAGDFM010000703">
    <property type="protein sequence ID" value="KAG7376427.1"/>
    <property type="molecule type" value="Genomic_DNA"/>
</dbReference>
<dbReference type="AlphaFoldDB" id="A0A8T1V579"/>
<keyword evidence="8" id="KW-1185">Reference proteome</keyword>
<evidence type="ECO:0000256" key="3">
    <source>
        <dbReference type="ARBA" id="ARBA00022729"/>
    </source>
</evidence>
<evidence type="ECO:0000256" key="1">
    <source>
        <dbReference type="ARBA" id="ARBA00004613"/>
    </source>
</evidence>
<dbReference type="InterPro" id="IPR001547">
    <property type="entry name" value="Glyco_hydro_5"/>
</dbReference>
<dbReference type="GO" id="GO:0000272">
    <property type="term" value="P:polysaccharide catabolic process"/>
    <property type="evidence" value="ECO:0007669"/>
    <property type="project" value="InterPro"/>
</dbReference>
<feature type="chain" id="PRO_5035735838" description="Glycoside hydrolase family 5 domain-containing protein" evidence="5">
    <location>
        <begin position="21"/>
        <end position="380"/>
    </location>
</feature>
<dbReference type="PANTHER" id="PTHR31451:SF39">
    <property type="entry name" value="MANNAN ENDO-1,4-BETA-MANNOSIDASE 1"/>
    <property type="match status" value="1"/>
</dbReference>
<dbReference type="GO" id="GO:0016985">
    <property type="term" value="F:mannan endo-1,4-beta-mannosidase activity"/>
    <property type="evidence" value="ECO:0007669"/>
    <property type="project" value="TreeGrafter"/>
</dbReference>
<sequence>MRAFASAVAVASVAIEVTYAGFVTTSGTAFEVDGAPFYIFGTNAYWASEINWSETDLTTIFKTMATNDITACRTMGFADLTTAGTAPYNIVYQLWENGAASINTKDNGLGYFDKVVAAATAAGVKLVVPLVNNWSDYGGMDVYVKQLGGKYHDDFYTNEKIKAAYKKYVATFVNRYKNDDTIMSWELCNECRCAGSGGGLAESGICTTKTINAWMTEMSAYIKSLDSNHLVATGSEGFMNTDSSVYLYSGLSGVDFDANLAIKSIDYGAYHTYPDGWSVDASEFVSWGKKWINDHVASGKKAGKPVVMEEYGVKGHNASVYKAWSDAVYAAGSSMQYWEFGLDSLKTYRGDYTIYDTDEIFKSTIVPAAKKFTTRGGGSN</sequence>
<dbReference type="Proteomes" id="UP000694044">
    <property type="component" value="Unassembled WGS sequence"/>
</dbReference>
<evidence type="ECO:0000256" key="5">
    <source>
        <dbReference type="SAM" id="SignalP"/>
    </source>
</evidence>
<dbReference type="OrthoDB" id="406631at2759"/>
<name>A0A8T1V579_9STRA</name>
<evidence type="ECO:0000259" key="6">
    <source>
        <dbReference type="Pfam" id="PF26410"/>
    </source>
</evidence>
<keyword evidence="4" id="KW-0378">Hydrolase</keyword>
<dbReference type="GO" id="GO:0005576">
    <property type="term" value="C:extracellular region"/>
    <property type="evidence" value="ECO:0007669"/>
    <property type="project" value="UniProtKB-SubCell"/>
</dbReference>
<accession>A0A8T1V579</accession>
<organism evidence="7 8">
    <name type="scientific">Phytophthora pseudosyringae</name>
    <dbReference type="NCBI Taxonomy" id="221518"/>
    <lineage>
        <taxon>Eukaryota</taxon>
        <taxon>Sar</taxon>
        <taxon>Stramenopiles</taxon>
        <taxon>Oomycota</taxon>
        <taxon>Peronosporomycetes</taxon>
        <taxon>Peronosporales</taxon>
        <taxon>Peronosporaceae</taxon>
        <taxon>Phytophthora</taxon>
    </lineage>
</organism>
<dbReference type="PANTHER" id="PTHR31451">
    <property type="match status" value="1"/>
</dbReference>
<keyword evidence="2" id="KW-0964">Secreted</keyword>
<feature type="signal peptide" evidence="5">
    <location>
        <begin position="1"/>
        <end position="20"/>
    </location>
</feature>
<evidence type="ECO:0000256" key="4">
    <source>
        <dbReference type="ARBA" id="ARBA00022801"/>
    </source>
</evidence>
<gene>
    <name evidence="7" type="ORF">PHYPSEUDO_013575</name>
</gene>
<comment type="subcellular location">
    <subcellularLocation>
        <location evidence="1">Secreted</location>
    </subcellularLocation>
</comment>
<keyword evidence="3 5" id="KW-0732">Signal</keyword>
<evidence type="ECO:0000313" key="7">
    <source>
        <dbReference type="EMBL" id="KAG7376427.1"/>
    </source>
</evidence>
<evidence type="ECO:0000313" key="8">
    <source>
        <dbReference type="Proteomes" id="UP000694044"/>
    </source>
</evidence>
<reference evidence="7" key="1">
    <citation type="submission" date="2021-02" db="EMBL/GenBank/DDBJ databases">
        <authorList>
            <person name="Palmer J.M."/>
        </authorList>
    </citation>
    <scope>NUCLEOTIDE SEQUENCE</scope>
    <source>
        <strain evidence="7">SCRP734</strain>
    </source>
</reference>
<evidence type="ECO:0000256" key="2">
    <source>
        <dbReference type="ARBA" id="ARBA00022525"/>
    </source>
</evidence>
<feature type="domain" description="Glycoside hydrolase family 5" evidence="6">
    <location>
        <begin position="21"/>
        <end position="319"/>
    </location>
</feature>
<proteinExistence type="predicted"/>
<comment type="caution">
    <text evidence="7">The sequence shown here is derived from an EMBL/GenBank/DDBJ whole genome shotgun (WGS) entry which is preliminary data.</text>
</comment>
<protein>
    <recommendedName>
        <fullName evidence="6">Glycoside hydrolase family 5 domain-containing protein</fullName>
    </recommendedName>
</protein>
<dbReference type="Pfam" id="PF26410">
    <property type="entry name" value="GH5_mannosidase"/>
    <property type="match status" value="1"/>
</dbReference>